<keyword evidence="2" id="KW-0732">Signal</keyword>
<dbReference type="EMBL" id="GGFM01010996">
    <property type="protein sequence ID" value="MBW31747.1"/>
    <property type="molecule type" value="Transcribed_RNA"/>
</dbReference>
<accession>A0A2M3ZT49</accession>
<feature type="signal peptide" evidence="2">
    <location>
        <begin position="1"/>
        <end position="18"/>
    </location>
</feature>
<reference evidence="3" key="1">
    <citation type="submission" date="2018-01" db="EMBL/GenBank/DDBJ databases">
        <title>An insight into the sialome of Amazonian anophelines.</title>
        <authorList>
            <person name="Ribeiro J.M."/>
            <person name="Scarpassa V."/>
            <person name="Calvo E."/>
        </authorList>
    </citation>
    <scope>NUCLEOTIDE SEQUENCE</scope>
    <source>
        <tissue evidence="3">Salivary glands</tissue>
    </source>
</reference>
<dbReference type="AlphaFoldDB" id="A0A2M3ZT49"/>
<evidence type="ECO:0000256" key="1">
    <source>
        <dbReference type="SAM" id="Phobius"/>
    </source>
</evidence>
<sequence>MLLLDVYACIFLVSFTVTDPTTKISIAKVSILQNPCSPASPFYAARLCCPLRLPFSSCNPRQRHLCAPSTSFLTLVQWCRYGKIFHFIFLIFFPLQFAGLYFCSLTSRAAGVVDSTMPEPENEGD</sequence>
<proteinExistence type="predicted"/>
<evidence type="ECO:0000256" key="2">
    <source>
        <dbReference type="SAM" id="SignalP"/>
    </source>
</evidence>
<feature type="transmembrane region" description="Helical" evidence="1">
    <location>
        <begin position="84"/>
        <end position="103"/>
    </location>
</feature>
<evidence type="ECO:0000313" key="3">
    <source>
        <dbReference type="EMBL" id="MBW31747.1"/>
    </source>
</evidence>
<feature type="chain" id="PRO_5014597673" evidence="2">
    <location>
        <begin position="19"/>
        <end position="125"/>
    </location>
</feature>
<protein>
    <submittedName>
        <fullName evidence="3">Putative secreted peptide</fullName>
    </submittedName>
</protein>
<keyword evidence="1" id="KW-0472">Membrane</keyword>
<name>A0A2M3ZT49_9DIPT</name>
<keyword evidence="1" id="KW-1133">Transmembrane helix</keyword>
<organism evidence="3">
    <name type="scientific">Anopheles braziliensis</name>
    <dbReference type="NCBI Taxonomy" id="58242"/>
    <lineage>
        <taxon>Eukaryota</taxon>
        <taxon>Metazoa</taxon>
        <taxon>Ecdysozoa</taxon>
        <taxon>Arthropoda</taxon>
        <taxon>Hexapoda</taxon>
        <taxon>Insecta</taxon>
        <taxon>Pterygota</taxon>
        <taxon>Neoptera</taxon>
        <taxon>Endopterygota</taxon>
        <taxon>Diptera</taxon>
        <taxon>Nematocera</taxon>
        <taxon>Culicoidea</taxon>
        <taxon>Culicidae</taxon>
        <taxon>Anophelinae</taxon>
        <taxon>Anopheles</taxon>
    </lineage>
</organism>
<keyword evidence="1" id="KW-0812">Transmembrane</keyword>